<dbReference type="Pfam" id="PF00664">
    <property type="entry name" value="ABC_membrane"/>
    <property type="match status" value="1"/>
</dbReference>
<gene>
    <name evidence="11" type="ORF">GCM10010280_46080</name>
</gene>
<dbReference type="RefSeq" id="WP_189559872.1">
    <property type="nucleotide sequence ID" value="NZ_BMTU01000009.1"/>
</dbReference>
<dbReference type="SUPFAM" id="SSF90123">
    <property type="entry name" value="ABC transporter transmembrane region"/>
    <property type="match status" value="1"/>
</dbReference>
<evidence type="ECO:0000256" key="8">
    <source>
        <dbReference type="SAM" id="Phobius"/>
    </source>
</evidence>
<evidence type="ECO:0000256" key="7">
    <source>
        <dbReference type="SAM" id="MobiDB-lite"/>
    </source>
</evidence>
<feature type="transmembrane region" description="Helical" evidence="8">
    <location>
        <begin position="69"/>
        <end position="90"/>
    </location>
</feature>
<dbReference type="AlphaFoldDB" id="A0A918BUF6"/>
<dbReference type="SUPFAM" id="SSF52540">
    <property type="entry name" value="P-loop containing nucleoside triphosphate hydrolases"/>
    <property type="match status" value="1"/>
</dbReference>
<dbReference type="GO" id="GO:0005524">
    <property type="term" value="F:ATP binding"/>
    <property type="evidence" value="ECO:0007669"/>
    <property type="project" value="UniProtKB-KW"/>
</dbReference>
<dbReference type="InterPro" id="IPR027417">
    <property type="entry name" value="P-loop_NTPase"/>
</dbReference>
<feature type="transmembrane region" description="Helical" evidence="8">
    <location>
        <begin position="288"/>
        <end position="309"/>
    </location>
</feature>
<keyword evidence="6 8" id="KW-0472">Membrane</keyword>
<sequence length="608" mass="62723">MPTSGSRTRRAGRTHGGADTATPGRTPQALVLLCSVGSAAVTVAQPYVLGRTLDLLLRDGGADGAAGRWLLLSAALLVGELLLDTLTSLFTGRCNATWTASLRSRALDGLLRAVPDRARPFAPGDVGTRLTLNAADAGGAPAARAALAASLVTPVGALAALAVVDLWVAACVLAGLPALALVLRAFARDTGASVADYQKTQSEIASRLLEAMEGTATITAAGTGARERARVLAPLDRLAAQGRHMWVLHGRALARSGVLVPLLTLAATAVGGLRLASGALSVGELLAVIRYAQLTAGIGGAASLLGAVVRGREARNRVLALARVPALAHGTRRLPPAGRGALELRGVRVVRDGRQVLRADGVRVPGGATVAVVGRSGSGKSVLAAVAGRLLDPDEGQVLLDGVRLDRLSREALRAEVGYAFERPAPVTGTIAEMVAGGPRRVSPEEVREACRAAGADGFVRRLPDGYDTPFPAAPLSGGERQRLGLARAFAHAGRLLILDDATSGLDTATEHEVDRALRRSVRPGTRLVVAHRPSVAARADLVIWLAEGEVRAVAPHHELWERAAYRAVFAADASEDEAEAGTGVEAGTGEAPDRSATRRSAPEGVRP</sequence>
<dbReference type="PANTHER" id="PTHR43394:SF1">
    <property type="entry name" value="ATP-BINDING CASSETTE SUB-FAMILY B MEMBER 10, MITOCHONDRIAL"/>
    <property type="match status" value="1"/>
</dbReference>
<organism evidence="11 12">
    <name type="scientific">Streptomyces pilosus</name>
    <dbReference type="NCBI Taxonomy" id="28893"/>
    <lineage>
        <taxon>Bacteria</taxon>
        <taxon>Bacillati</taxon>
        <taxon>Actinomycetota</taxon>
        <taxon>Actinomycetes</taxon>
        <taxon>Kitasatosporales</taxon>
        <taxon>Streptomycetaceae</taxon>
        <taxon>Streptomyces</taxon>
    </lineage>
</organism>
<evidence type="ECO:0000259" key="10">
    <source>
        <dbReference type="PROSITE" id="PS50929"/>
    </source>
</evidence>
<dbReference type="SMART" id="SM00382">
    <property type="entry name" value="AAA"/>
    <property type="match status" value="1"/>
</dbReference>
<feature type="compositionally biased region" description="Low complexity" evidence="7">
    <location>
        <begin position="581"/>
        <end position="591"/>
    </location>
</feature>
<dbReference type="Gene3D" id="3.40.50.300">
    <property type="entry name" value="P-loop containing nucleotide triphosphate hydrolases"/>
    <property type="match status" value="1"/>
</dbReference>
<accession>A0A918BUF6</accession>
<evidence type="ECO:0000313" key="11">
    <source>
        <dbReference type="EMBL" id="GGQ93162.1"/>
    </source>
</evidence>
<dbReference type="Gene3D" id="1.20.1560.10">
    <property type="entry name" value="ABC transporter type 1, transmembrane domain"/>
    <property type="match status" value="1"/>
</dbReference>
<evidence type="ECO:0000313" key="12">
    <source>
        <dbReference type="Proteomes" id="UP000656732"/>
    </source>
</evidence>
<comment type="caution">
    <text evidence="11">The sequence shown here is derived from an EMBL/GenBank/DDBJ whole genome shotgun (WGS) entry which is preliminary data.</text>
</comment>
<dbReference type="GO" id="GO:0016887">
    <property type="term" value="F:ATP hydrolysis activity"/>
    <property type="evidence" value="ECO:0007669"/>
    <property type="project" value="InterPro"/>
</dbReference>
<comment type="subcellular location">
    <subcellularLocation>
        <location evidence="1">Cell membrane</location>
        <topology evidence="1">Multi-pass membrane protein</topology>
    </subcellularLocation>
</comment>
<evidence type="ECO:0000256" key="1">
    <source>
        <dbReference type="ARBA" id="ARBA00004651"/>
    </source>
</evidence>
<dbReference type="InterPro" id="IPR039421">
    <property type="entry name" value="Type_1_exporter"/>
</dbReference>
<dbReference type="PANTHER" id="PTHR43394">
    <property type="entry name" value="ATP-DEPENDENT PERMEASE MDL1, MITOCHONDRIAL"/>
    <property type="match status" value="1"/>
</dbReference>
<feature type="transmembrane region" description="Helical" evidence="8">
    <location>
        <begin position="29"/>
        <end position="49"/>
    </location>
</feature>
<feature type="domain" description="ABC transmembrane type-1" evidence="10">
    <location>
        <begin position="29"/>
        <end position="310"/>
    </location>
</feature>
<dbReference type="PROSITE" id="PS00211">
    <property type="entry name" value="ABC_TRANSPORTER_1"/>
    <property type="match status" value="1"/>
</dbReference>
<dbReference type="InterPro" id="IPR036640">
    <property type="entry name" value="ABC1_TM_sf"/>
</dbReference>
<evidence type="ECO:0000259" key="9">
    <source>
        <dbReference type="PROSITE" id="PS50893"/>
    </source>
</evidence>
<feature type="region of interest" description="Disordered" evidence="7">
    <location>
        <begin position="1"/>
        <end position="23"/>
    </location>
</feature>
<evidence type="ECO:0000256" key="2">
    <source>
        <dbReference type="ARBA" id="ARBA00022692"/>
    </source>
</evidence>
<dbReference type="InterPro" id="IPR017871">
    <property type="entry name" value="ABC_transporter-like_CS"/>
</dbReference>
<reference evidence="11" key="2">
    <citation type="submission" date="2020-09" db="EMBL/GenBank/DDBJ databases">
        <authorList>
            <person name="Sun Q."/>
            <person name="Ohkuma M."/>
        </authorList>
    </citation>
    <scope>NUCLEOTIDE SEQUENCE</scope>
    <source>
        <strain evidence="11">JCM 4403</strain>
    </source>
</reference>
<keyword evidence="12" id="KW-1185">Reference proteome</keyword>
<dbReference type="InterPro" id="IPR003593">
    <property type="entry name" value="AAA+_ATPase"/>
</dbReference>
<feature type="transmembrane region" description="Helical" evidence="8">
    <location>
        <begin position="252"/>
        <end position="276"/>
    </location>
</feature>
<dbReference type="Pfam" id="PF00005">
    <property type="entry name" value="ABC_tran"/>
    <property type="match status" value="1"/>
</dbReference>
<proteinExistence type="predicted"/>
<keyword evidence="3" id="KW-0547">Nucleotide-binding</keyword>
<evidence type="ECO:0000256" key="6">
    <source>
        <dbReference type="ARBA" id="ARBA00023136"/>
    </source>
</evidence>
<dbReference type="EMBL" id="BMTU01000009">
    <property type="protein sequence ID" value="GGQ93162.1"/>
    <property type="molecule type" value="Genomic_DNA"/>
</dbReference>
<protein>
    <submittedName>
        <fullName evidence="11">ABC transporter ATP-binding protein</fullName>
    </submittedName>
</protein>
<dbReference type="PROSITE" id="PS50929">
    <property type="entry name" value="ABC_TM1F"/>
    <property type="match status" value="1"/>
</dbReference>
<dbReference type="GO" id="GO:0015421">
    <property type="term" value="F:ABC-type oligopeptide transporter activity"/>
    <property type="evidence" value="ECO:0007669"/>
    <property type="project" value="TreeGrafter"/>
</dbReference>
<evidence type="ECO:0000256" key="5">
    <source>
        <dbReference type="ARBA" id="ARBA00022989"/>
    </source>
</evidence>
<reference evidence="11" key="1">
    <citation type="journal article" date="2014" name="Int. J. Syst. Evol. Microbiol.">
        <title>Complete genome sequence of Corynebacterium casei LMG S-19264T (=DSM 44701T), isolated from a smear-ripened cheese.</title>
        <authorList>
            <consortium name="US DOE Joint Genome Institute (JGI-PGF)"/>
            <person name="Walter F."/>
            <person name="Albersmeier A."/>
            <person name="Kalinowski J."/>
            <person name="Ruckert C."/>
        </authorList>
    </citation>
    <scope>NUCLEOTIDE SEQUENCE</scope>
    <source>
        <strain evidence="11">JCM 4403</strain>
    </source>
</reference>
<dbReference type="Proteomes" id="UP000656732">
    <property type="component" value="Unassembled WGS sequence"/>
</dbReference>
<dbReference type="InterPro" id="IPR003439">
    <property type="entry name" value="ABC_transporter-like_ATP-bd"/>
</dbReference>
<feature type="domain" description="ABC transporter" evidence="9">
    <location>
        <begin position="342"/>
        <end position="573"/>
    </location>
</feature>
<keyword evidence="4 11" id="KW-0067">ATP-binding</keyword>
<dbReference type="GO" id="GO:0005886">
    <property type="term" value="C:plasma membrane"/>
    <property type="evidence" value="ECO:0007669"/>
    <property type="project" value="UniProtKB-SubCell"/>
</dbReference>
<feature type="transmembrane region" description="Helical" evidence="8">
    <location>
        <begin position="157"/>
        <end position="183"/>
    </location>
</feature>
<evidence type="ECO:0000256" key="4">
    <source>
        <dbReference type="ARBA" id="ARBA00022840"/>
    </source>
</evidence>
<name>A0A918BUF6_9ACTN</name>
<keyword evidence="5 8" id="KW-1133">Transmembrane helix</keyword>
<dbReference type="PROSITE" id="PS50893">
    <property type="entry name" value="ABC_TRANSPORTER_2"/>
    <property type="match status" value="1"/>
</dbReference>
<dbReference type="InterPro" id="IPR011527">
    <property type="entry name" value="ABC1_TM_dom"/>
</dbReference>
<feature type="region of interest" description="Disordered" evidence="7">
    <location>
        <begin position="577"/>
        <end position="608"/>
    </location>
</feature>
<evidence type="ECO:0000256" key="3">
    <source>
        <dbReference type="ARBA" id="ARBA00022741"/>
    </source>
</evidence>
<keyword evidence="2 8" id="KW-0812">Transmembrane</keyword>